<dbReference type="Gene3D" id="3.40.50.1820">
    <property type="entry name" value="alpha/beta hydrolase"/>
    <property type="match status" value="1"/>
</dbReference>
<name>A0A841DSP8_9ACTN</name>
<dbReference type="Pfam" id="PF03403">
    <property type="entry name" value="PAF-AH_p_II"/>
    <property type="match status" value="1"/>
</dbReference>
<comment type="caution">
    <text evidence="4">The sequence shown here is derived from an EMBL/GenBank/DDBJ whole genome shotgun (WGS) entry which is preliminary data.</text>
</comment>
<keyword evidence="3" id="KW-0443">Lipid metabolism</keyword>
<dbReference type="InterPro" id="IPR029058">
    <property type="entry name" value="AB_hydrolase_fold"/>
</dbReference>
<evidence type="ECO:0000313" key="4">
    <source>
        <dbReference type="EMBL" id="MBB5979786.1"/>
    </source>
</evidence>
<dbReference type="Proteomes" id="UP000558997">
    <property type="component" value="Unassembled WGS sequence"/>
</dbReference>
<protein>
    <submittedName>
        <fullName evidence="4">Dienelactone hydrolase</fullName>
    </submittedName>
</protein>
<dbReference type="RefSeq" id="WP_184835021.1">
    <property type="nucleotide sequence ID" value="NZ_BAAAVN010000006.1"/>
</dbReference>
<keyword evidence="2" id="KW-0442">Lipid degradation</keyword>
<keyword evidence="1 4" id="KW-0378">Hydrolase</keyword>
<organism evidence="4 5">
    <name type="scientific">Kribbella solani</name>
    <dbReference type="NCBI Taxonomy" id="236067"/>
    <lineage>
        <taxon>Bacteria</taxon>
        <taxon>Bacillati</taxon>
        <taxon>Actinomycetota</taxon>
        <taxon>Actinomycetes</taxon>
        <taxon>Propionibacteriales</taxon>
        <taxon>Kribbellaceae</taxon>
        <taxon>Kribbella</taxon>
    </lineage>
</organism>
<evidence type="ECO:0000256" key="3">
    <source>
        <dbReference type="ARBA" id="ARBA00023098"/>
    </source>
</evidence>
<reference evidence="4 5" key="1">
    <citation type="submission" date="2020-08" db="EMBL/GenBank/DDBJ databases">
        <title>Sequencing the genomes of 1000 actinobacteria strains.</title>
        <authorList>
            <person name="Klenk H.-P."/>
        </authorList>
    </citation>
    <scope>NUCLEOTIDE SEQUENCE [LARGE SCALE GENOMIC DNA]</scope>
    <source>
        <strain evidence="4 5">DSM 17294</strain>
    </source>
</reference>
<dbReference type="PROSITE" id="PS51318">
    <property type="entry name" value="TAT"/>
    <property type="match status" value="1"/>
</dbReference>
<accession>A0A841DSP8</accession>
<dbReference type="GO" id="GO:0003847">
    <property type="term" value="F:1-alkyl-2-acetylglycerophosphocholine esterase activity"/>
    <property type="evidence" value="ECO:0007669"/>
    <property type="project" value="TreeGrafter"/>
</dbReference>
<dbReference type="InterPro" id="IPR006311">
    <property type="entry name" value="TAT_signal"/>
</dbReference>
<dbReference type="EMBL" id="JACHNF010000001">
    <property type="protein sequence ID" value="MBB5979786.1"/>
    <property type="molecule type" value="Genomic_DNA"/>
</dbReference>
<dbReference type="AlphaFoldDB" id="A0A841DSP8"/>
<dbReference type="GO" id="GO:0016042">
    <property type="term" value="P:lipid catabolic process"/>
    <property type="evidence" value="ECO:0007669"/>
    <property type="project" value="UniProtKB-KW"/>
</dbReference>
<sequence length="434" mass="47042">MNDITRRRVLGGALSLAAGFTLQTVPGSAGAAGRGSDRVRLALPAPTGPYAVGTAALHLVDKTRQDPWLTVARPRELMVSLWYPSIGRGRTAPWMTAAALARYRPELTTFLNQPTGPDTGAGPKAAATQPVSLDTVDFPATHARSGGPVAPSLRPRPVILFSPGFAFGREHGTFVAEDLASHGYVVVTISHTYDAAEVEFPGGRVEIGRHDLDREPNRAMQIRRDDTRFVLDQLTRFNAGHGLSPRDTRVPAGLRGSLDLRRVGMFGHSLGGATTAQAMANDARIGAGINLDGSFFTDSGPDAGPDRTRQELVRLADRIGARPFMIMASGGFGPDYFGDLTSVVWHNLRGWHRFLSITGSTHYTYTDLLPLLTGLVRGRVIPEAPQVGVGLDPDHAVTAIRTYIRAFFDLWLHRRPTQLFDGASTRYPEVKFYS</sequence>
<keyword evidence="5" id="KW-1185">Reference proteome</keyword>
<dbReference type="SUPFAM" id="SSF53474">
    <property type="entry name" value="alpha/beta-Hydrolases"/>
    <property type="match status" value="1"/>
</dbReference>
<evidence type="ECO:0000256" key="1">
    <source>
        <dbReference type="ARBA" id="ARBA00022801"/>
    </source>
</evidence>
<evidence type="ECO:0000256" key="2">
    <source>
        <dbReference type="ARBA" id="ARBA00022963"/>
    </source>
</evidence>
<gene>
    <name evidence="4" type="ORF">HDA44_003127</name>
</gene>
<dbReference type="PANTHER" id="PTHR10272:SF0">
    <property type="entry name" value="PLATELET-ACTIVATING FACTOR ACETYLHYDROLASE"/>
    <property type="match status" value="1"/>
</dbReference>
<dbReference type="PANTHER" id="PTHR10272">
    <property type="entry name" value="PLATELET-ACTIVATING FACTOR ACETYLHYDROLASE"/>
    <property type="match status" value="1"/>
</dbReference>
<evidence type="ECO:0000313" key="5">
    <source>
        <dbReference type="Proteomes" id="UP000558997"/>
    </source>
</evidence>
<proteinExistence type="predicted"/>